<evidence type="ECO:0000313" key="8">
    <source>
        <dbReference type="EMBL" id="RAU17381.1"/>
    </source>
</evidence>
<keyword evidence="5 6" id="KW-0804">Transcription</keyword>
<sequence length="161" mass="18180">MSDSADQDKPVKKAKTSMTDMRRNARSYALQALYQWQMAGMPINEIEAQFRVNNDMADTDVKLFSQLLQGVSSEARALDDAFSLFIDRSVEDLDPVELAVLRIGTYELMHRLDVPYRVAINESVELAKIFGATDSHRYVNGVLDKLAQKARSAEIVARRHS</sequence>
<dbReference type="InterPro" id="IPR011605">
    <property type="entry name" value="NusB_fam"/>
</dbReference>
<dbReference type="GO" id="GO:0031564">
    <property type="term" value="P:transcription antitermination"/>
    <property type="evidence" value="ECO:0007669"/>
    <property type="project" value="UniProtKB-KW"/>
</dbReference>
<feature type="domain" description="NusB/RsmB/TIM44" evidence="7">
    <location>
        <begin position="23"/>
        <end position="147"/>
    </location>
</feature>
<dbReference type="Pfam" id="PF01029">
    <property type="entry name" value="NusB"/>
    <property type="match status" value="1"/>
</dbReference>
<dbReference type="InterPro" id="IPR006027">
    <property type="entry name" value="NusB_RsmB_TIM44"/>
</dbReference>
<evidence type="ECO:0000259" key="7">
    <source>
        <dbReference type="Pfam" id="PF01029"/>
    </source>
</evidence>
<dbReference type="NCBIfam" id="TIGR01951">
    <property type="entry name" value="nusB"/>
    <property type="match status" value="1"/>
</dbReference>
<keyword evidence="2 6" id="KW-0889">Transcription antitermination</keyword>
<dbReference type="PANTHER" id="PTHR11078">
    <property type="entry name" value="N UTILIZATION SUBSTANCE PROTEIN B-RELATED"/>
    <property type="match status" value="1"/>
</dbReference>
<dbReference type="PANTHER" id="PTHR11078:SF3">
    <property type="entry name" value="ANTITERMINATION NUSB DOMAIN-CONTAINING PROTEIN"/>
    <property type="match status" value="1"/>
</dbReference>
<evidence type="ECO:0000256" key="6">
    <source>
        <dbReference type="HAMAP-Rule" id="MF_00073"/>
    </source>
</evidence>
<keyword evidence="9" id="KW-1185">Reference proteome</keyword>
<dbReference type="GO" id="GO:0005829">
    <property type="term" value="C:cytosol"/>
    <property type="evidence" value="ECO:0007669"/>
    <property type="project" value="TreeGrafter"/>
</dbReference>
<keyword evidence="3 6" id="KW-0694">RNA-binding</keyword>
<dbReference type="HAMAP" id="MF_00073">
    <property type="entry name" value="NusB"/>
    <property type="match status" value="1"/>
</dbReference>
<dbReference type="AlphaFoldDB" id="A0A364NK25"/>
<dbReference type="GO" id="GO:0006353">
    <property type="term" value="P:DNA-templated transcription termination"/>
    <property type="evidence" value="ECO:0007669"/>
    <property type="project" value="UniProtKB-UniRule"/>
</dbReference>
<dbReference type="OrthoDB" id="9789556at2"/>
<dbReference type="Proteomes" id="UP000250744">
    <property type="component" value="Unassembled WGS sequence"/>
</dbReference>
<dbReference type="RefSeq" id="WP_112159785.1">
    <property type="nucleotide sequence ID" value="NZ_QKRX01000010.1"/>
</dbReference>
<comment type="similarity">
    <text evidence="1 6">Belongs to the NusB family.</text>
</comment>
<dbReference type="GO" id="GO:0003723">
    <property type="term" value="F:RNA binding"/>
    <property type="evidence" value="ECO:0007669"/>
    <property type="project" value="UniProtKB-UniRule"/>
</dbReference>
<evidence type="ECO:0000313" key="9">
    <source>
        <dbReference type="Proteomes" id="UP000250744"/>
    </source>
</evidence>
<name>A0A364NK25_9GAMM</name>
<accession>A0A364NK25</accession>
<dbReference type="SUPFAM" id="SSF48013">
    <property type="entry name" value="NusB-like"/>
    <property type="match status" value="1"/>
</dbReference>
<evidence type="ECO:0000256" key="5">
    <source>
        <dbReference type="ARBA" id="ARBA00023163"/>
    </source>
</evidence>
<evidence type="ECO:0000256" key="2">
    <source>
        <dbReference type="ARBA" id="ARBA00022814"/>
    </source>
</evidence>
<dbReference type="Gene3D" id="1.10.940.10">
    <property type="entry name" value="NusB-like"/>
    <property type="match status" value="1"/>
</dbReference>
<dbReference type="InterPro" id="IPR035926">
    <property type="entry name" value="NusB-like_sf"/>
</dbReference>
<evidence type="ECO:0000256" key="1">
    <source>
        <dbReference type="ARBA" id="ARBA00005952"/>
    </source>
</evidence>
<dbReference type="EMBL" id="QKRX01000010">
    <property type="protein sequence ID" value="RAU17381.1"/>
    <property type="molecule type" value="Genomic_DNA"/>
</dbReference>
<keyword evidence="4 6" id="KW-0805">Transcription regulation</keyword>
<protein>
    <recommendedName>
        <fullName evidence="6">Transcription antitermination protein NusB</fullName>
    </recommendedName>
    <alternativeName>
        <fullName evidence="6">Antitermination factor NusB</fullName>
    </alternativeName>
</protein>
<reference evidence="8 9" key="1">
    <citation type="submission" date="2018-06" db="EMBL/GenBank/DDBJ databases">
        <title>Nitrincola tibetense sp. nov., isolated from Lake XuguoCo on Tibetan Plateau.</title>
        <authorList>
            <person name="Xing P."/>
        </authorList>
    </citation>
    <scope>NUCLEOTIDE SEQUENCE [LARGE SCALE GENOMIC DNA]</scope>
    <source>
        <strain evidence="9">xg18</strain>
    </source>
</reference>
<comment type="function">
    <text evidence="6">Involved in transcription antitermination. Required for transcription of ribosomal RNA (rRNA) genes. Binds specifically to the boxA antiterminator sequence of the ribosomal RNA (rrn) operons.</text>
</comment>
<proteinExistence type="inferred from homology"/>
<evidence type="ECO:0000256" key="3">
    <source>
        <dbReference type="ARBA" id="ARBA00022884"/>
    </source>
</evidence>
<gene>
    <name evidence="6" type="primary">nusB</name>
    <name evidence="8" type="ORF">DN062_13235</name>
</gene>
<organism evidence="8 9">
    <name type="scientific">Nitrincola tibetensis</name>
    <dbReference type="NCBI Taxonomy" id="2219697"/>
    <lineage>
        <taxon>Bacteria</taxon>
        <taxon>Pseudomonadati</taxon>
        <taxon>Pseudomonadota</taxon>
        <taxon>Gammaproteobacteria</taxon>
        <taxon>Oceanospirillales</taxon>
        <taxon>Oceanospirillaceae</taxon>
        <taxon>Nitrincola</taxon>
    </lineage>
</organism>
<evidence type="ECO:0000256" key="4">
    <source>
        <dbReference type="ARBA" id="ARBA00023015"/>
    </source>
</evidence>
<comment type="caution">
    <text evidence="8">The sequence shown here is derived from an EMBL/GenBank/DDBJ whole genome shotgun (WGS) entry which is preliminary data.</text>
</comment>